<keyword evidence="1" id="KW-0812">Transmembrane</keyword>
<feature type="transmembrane region" description="Helical" evidence="1">
    <location>
        <begin position="257"/>
        <end position="278"/>
    </location>
</feature>
<name>A0A2H3L2Y2_9CHLR</name>
<feature type="transmembrane region" description="Helical" evidence="1">
    <location>
        <begin position="188"/>
        <end position="205"/>
    </location>
</feature>
<dbReference type="Pfam" id="PF13231">
    <property type="entry name" value="PMT_2"/>
    <property type="match status" value="1"/>
</dbReference>
<feature type="transmembrane region" description="Helical" evidence="1">
    <location>
        <begin position="443"/>
        <end position="469"/>
    </location>
</feature>
<dbReference type="EMBL" id="LYXE01000134">
    <property type="protein sequence ID" value="PDV97492.1"/>
    <property type="molecule type" value="Genomic_DNA"/>
</dbReference>
<dbReference type="RefSeq" id="WP_097654383.1">
    <property type="nucleotide sequence ID" value="NZ_LYXE01000134.1"/>
</dbReference>
<dbReference type="AlphaFoldDB" id="A0A2H3L2Y2"/>
<protein>
    <recommendedName>
        <fullName evidence="2">Glycosyltransferase RgtA/B/C/D-like domain-containing protein</fullName>
    </recommendedName>
</protein>
<gene>
    <name evidence="3" type="ORF">A9Q02_18030</name>
</gene>
<feature type="transmembrane region" description="Helical" evidence="1">
    <location>
        <begin position="136"/>
        <end position="157"/>
    </location>
</feature>
<feature type="transmembrane region" description="Helical" evidence="1">
    <location>
        <begin position="489"/>
        <end position="510"/>
    </location>
</feature>
<feature type="transmembrane region" description="Helical" evidence="1">
    <location>
        <begin position="417"/>
        <end position="436"/>
    </location>
</feature>
<keyword evidence="4" id="KW-1185">Reference proteome</keyword>
<evidence type="ECO:0000313" key="3">
    <source>
        <dbReference type="EMBL" id="PDV97492.1"/>
    </source>
</evidence>
<evidence type="ECO:0000313" key="4">
    <source>
        <dbReference type="Proteomes" id="UP000220922"/>
    </source>
</evidence>
<comment type="caution">
    <text evidence="3">The sequence shown here is derived from an EMBL/GenBank/DDBJ whole genome shotgun (WGS) entry which is preliminary data.</text>
</comment>
<organism evidence="3 4">
    <name type="scientific">Candidatus Chloroploca asiatica</name>
    <dbReference type="NCBI Taxonomy" id="1506545"/>
    <lineage>
        <taxon>Bacteria</taxon>
        <taxon>Bacillati</taxon>
        <taxon>Chloroflexota</taxon>
        <taxon>Chloroflexia</taxon>
        <taxon>Chloroflexales</taxon>
        <taxon>Chloroflexineae</taxon>
        <taxon>Oscillochloridaceae</taxon>
        <taxon>Candidatus Chloroploca</taxon>
    </lineage>
</organism>
<accession>A0A2H3L2Y2</accession>
<dbReference type="Proteomes" id="UP000220922">
    <property type="component" value="Unassembled WGS sequence"/>
</dbReference>
<feature type="transmembrane region" description="Helical" evidence="1">
    <location>
        <begin position="19"/>
        <end position="41"/>
    </location>
</feature>
<feature type="transmembrane region" description="Helical" evidence="1">
    <location>
        <begin position="379"/>
        <end position="397"/>
    </location>
</feature>
<dbReference type="OrthoDB" id="160478at2"/>
<keyword evidence="1" id="KW-0472">Membrane</keyword>
<proteinExistence type="predicted"/>
<sequence>MTQIAADPPASSHRKATDWVTFGCLLSFAVLHGLLYLFLVLPWQGYDEPTHFEHALIRAASDLATYRNEFVQPIADSMLRFDFWGPDGEPTYRSPGVPFIGFNQRIHPPFYYELVALPIEQTLDQSIETQLYAARLLSLALYVVSVLAVWRLAVVLAPDQPSLQVAVPLIYATLPAFASLMVTVNNDVLINATGAILLLACALLIRDGLRPLPLLMALLSLGIGVAAKRTAVLGVVPLVLALFWSLKRQPIRGIWRWVTLLLGLALVTGGFVAAVQIAQTEAGMTFELRPWFLQLDQQYLRLRLEPFFLSIMDWENSAQLYPFTLQVAFRTHWGAYGWDRIVLDGVWTIIFLLLSAAAGLGLLIRAFRRRDEVALWQRRVIWMMLSLIAVGAAALLLRVHPIPPYGDYVYISRGRYLFGMLGATIWLLVFGMLGLLPRRMSTLMLLALVLFFFIFNTYGLVTLITEYYGQPWTLEALTAGKPWLFAVPALYPTLGVLTALSAGVCLWRVWAVARVYS</sequence>
<keyword evidence="1" id="KW-1133">Transmembrane helix</keyword>
<feature type="transmembrane region" description="Helical" evidence="1">
    <location>
        <begin position="346"/>
        <end position="367"/>
    </location>
</feature>
<evidence type="ECO:0000256" key="1">
    <source>
        <dbReference type="SAM" id="Phobius"/>
    </source>
</evidence>
<reference evidence="3 4" key="1">
    <citation type="submission" date="2016-05" db="EMBL/GenBank/DDBJ databases">
        <authorList>
            <person name="Lavstsen T."/>
            <person name="Jespersen J.S."/>
        </authorList>
    </citation>
    <scope>NUCLEOTIDE SEQUENCE [LARGE SCALE GENOMIC DNA]</scope>
    <source>
        <strain evidence="3 4">B7-9</strain>
    </source>
</reference>
<evidence type="ECO:0000259" key="2">
    <source>
        <dbReference type="Pfam" id="PF13231"/>
    </source>
</evidence>
<feature type="transmembrane region" description="Helical" evidence="1">
    <location>
        <begin position="163"/>
        <end position="181"/>
    </location>
</feature>
<dbReference type="InterPro" id="IPR038731">
    <property type="entry name" value="RgtA/B/C-like"/>
</dbReference>
<feature type="transmembrane region" description="Helical" evidence="1">
    <location>
        <begin position="217"/>
        <end position="245"/>
    </location>
</feature>
<feature type="domain" description="Glycosyltransferase RgtA/B/C/D-like" evidence="2">
    <location>
        <begin position="132"/>
        <end position="267"/>
    </location>
</feature>